<dbReference type="EnsemblPlants" id="KQK93548">
    <property type="protein sequence ID" value="KQK93548"/>
    <property type="gene ID" value="SETIT_027146mg"/>
</dbReference>
<evidence type="ECO:0000256" key="1">
    <source>
        <dbReference type="SAM" id="Phobius"/>
    </source>
</evidence>
<keyword evidence="1" id="KW-0472">Membrane</keyword>
<sequence>MEVVLEQIWVLHAYLSEPRVLVHPLPPAPSAKGTRRGDDREVTAVGAAALAAAVALGACTNWSWTHWRLLNRSAANVATF</sequence>
<dbReference type="HOGENOM" id="CLU_2594352_0_0_1"/>
<dbReference type="Gramene" id="KQK93548">
    <property type="protein sequence ID" value="KQK93548"/>
    <property type="gene ID" value="SETIT_027146mg"/>
</dbReference>
<protein>
    <submittedName>
        <fullName evidence="2">Uncharacterized protein</fullName>
    </submittedName>
</protein>
<dbReference type="AlphaFoldDB" id="K3ZKP1"/>
<dbReference type="EMBL" id="AGNK02004618">
    <property type="status" value="NOT_ANNOTATED_CDS"/>
    <property type="molecule type" value="Genomic_DNA"/>
</dbReference>
<keyword evidence="3" id="KW-1185">Reference proteome</keyword>
<evidence type="ECO:0000313" key="2">
    <source>
        <dbReference type="EnsemblPlants" id="KQK93547"/>
    </source>
</evidence>
<dbReference type="EnsemblPlants" id="KQK93550">
    <property type="protein sequence ID" value="KQK93550"/>
    <property type="gene ID" value="SETIT_027146mg"/>
</dbReference>
<dbReference type="Gramene" id="KQK93549">
    <property type="protein sequence ID" value="KQK93549"/>
    <property type="gene ID" value="SETIT_027146mg"/>
</dbReference>
<dbReference type="Proteomes" id="UP000004995">
    <property type="component" value="Unassembled WGS sequence"/>
</dbReference>
<dbReference type="Gramene" id="KQK93547">
    <property type="protein sequence ID" value="KQK93547"/>
    <property type="gene ID" value="SETIT_027146mg"/>
</dbReference>
<proteinExistence type="predicted"/>
<dbReference type="Gramene" id="KQK93550">
    <property type="protein sequence ID" value="KQK93550"/>
    <property type="gene ID" value="SETIT_027146mg"/>
</dbReference>
<organism evidence="2 3">
    <name type="scientific">Setaria italica</name>
    <name type="common">Foxtail millet</name>
    <name type="synonym">Panicum italicum</name>
    <dbReference type="NCBI Taxonomy" id="4555"/>
    <lineage>
        <taxon>Eukaryota</taxon>
        <taxon>Viridiplantae</taxon>
        <taxon>Streptophyta</taxon>
        <taxon>Embryophyta</taxon>
        <taxon>Tracheophyta</taxon>
        <taxon>Spermatophyta</taxon>
        <taxon>Magnoliopsida</taxon>
        <taxon>Liliopsida</taxon>
        <taxon>Poales</taxon>
        <taxon>Poaceae</taxon>
        <taxon>PACMAD clade</taxon>
        <taxon>Panicoideae</taxon>
        <taxon>Panicodae</taxon>
        <taxon>Paniceae</taxon>
        <taxon>Cenchrinae</taxon>
        <taxon>Setaria</taxon>
    </lineage>
</organism>
<dbReference type="EnsemblPlants" id="KQK93547">
    <property type="protein sequence ID" value="KQK93547"/>
    <property type="gene ID" value="SETIT_027146mg"/>
</dbReference>
<keyword evidence="1" id="KW-0812">Transmembrane</keyword>
<name>K3ZKP1_SETIT</name>
<keyword evidence="1" id="KW-1133">Transmembrane helix</keyword>
<reference evidence="3" key="1">
    <citation type="journal article" date="2012" name="Nat. Biotechnol.">
        <title>Reference genome sequence of the model plant Setaria.</title>
        <authorList>
            <person name="Bennetzen J.L."/>
            <person name="Schmutz J."/>
            <person name="Wang H."/>
            <person name="Percifield R."/>
            <person name="Hawkins J."/>
            <person name="Pontaroli A.C."/>
            <person name="Estep M."/>
            <person name="Feng L."/>
            <person name="Vaughn J.N."/>
            <person name="Grimwood J."/>
            <person name="Jenkins J."/>
            <person name="Barry K."/>
            <person name="Lindquist E."/>
            <person name="Hellsten U."/>
            <person name="Deshpande S."/>
            <person name="Wang X."/>
            <person name="Wu X."/>
            <person name="Mitros T."/>
            <person name="Triplett J."/>
            <person name="Yang X."/>
            <person name="Ye C.Y."/>
            <person name="Mauro-Herrera M."/>
            <person name="Wang L."/>
            <person name="Li P."/>
            <person name="Sharma M."/>
            <person name="Sharma R."/>
            <person name="Ronald P.C."/>
            <person name="Panaud O."/>
            <person name="Kellogg E.A."/>
            <person name="Brutnell T.P."/>
            <person name="Doust A.N."/>
            <person name="Tuskan G.A."/>
            <person name="Rokhsar D."/>
            <person name="Devos K.M."/>
        </authorList>
    </citation>
    <scope>NUCLEOTIDE SEQUENCE [LARGE SCALE GENOMIC DNA]</scope>
    <source>
        <strain evidence="3">cv. Yugu1</strain>
    </source>
</reference>
<dbReference type="EnsemblPlants" id="KQK93549">
    <property type="protein sequence ID" value="KQK93549"/>
    <property type="gene ID" value="SETIT_027146mg"/>
</dbReference>
<evidence type="ECO:0000313" key="3">
    <source>
        <dbReference type="Proteomes" id="UP000004995"/>
    </source>
</evidence>
<reference evidence="2" key="2">
    <citation type="submission" date="2018-08" db="UniProtKB">
        <authorList>
            <consortium name="EnsemblPlants"/>
        </authorList>
    </citation>
    <scope>IDENTIFICATION</scope>
    <source>
        <strain evidence="2">Yugu1</strain>
    </source>
</reference>
<accession>K3ZKP1</accession>
<feature type="transmembrane region" description="Helical" evidence="1">
    <location>
        <begin position="42"/>
        <end position="64"/>
    </location>
</feature>